<evidence type="ECO:0000259" key="4">
    <source>
        <dbReference type="Pfam" id="PF00294"/>
    </source>
</evidence>
<sequence>MSVKIIFVGDVMQDILISFKDKIAYGSDTQSRITMQGGGSATNTACWAATQKIDVGLVARIGDDQTGNLIKDGLNHSHLFLNLVKTPNTTSGTCAVLIDANGERTMFPDPGANLHLLADDIPSQWLESAEIIHISAYSLLRAKTTKAIEEIVEMAKSRDIKTSIDVASSQPLIDNDGFNSLSKLAPFDYLFANKDEAEVLGDISKIKSLCKNLILKQGSQDSIWISDNQEITSKPDLVEVVDLIGAGDAFAAGFLTSLLTDESPANILKNANDLGSKAVKISGARPI</sequence>
<dbReference type="InterPro" id="IPR052700">
    <property type="entry name" value="Carb_kinase_PfkB-like"/>
</dbReference>
<dbReference type="SUPFAM" id="SSF53613">
    <property type="entry name" value="Ribokinase-like"/>
    <property type="match status" value="1"/>
</dbReference>
<dbReference type="PANTHER" id="PTHR43320:SF3">
    <property type="entry name" value="CARBOHYDRATE KINASE PFKB DOMAIN-CONTAINING PROTEIN"/>
    <property type="match status" value="1"/>
</dbReference>
<proteinExistence type="inferred from homology"/>
<accession>A0A6J6EKF7</accession>
<name>A0A6J6EKF7_9ZZZZ</name>
<evidence type="ECO:0000256" key="3">
    <source>
        <dbReference type="ARBA" id="ARBA00022777"/>
    </source>
</evidence>
<dbReference type="InterPro" id="IPR029056">
    <property type="entry name" value="Ribokinase-like"/>
</dbReference>
<protein>
    <submittedName>
        <fullName evidence="5">Unannotated protein</fullName>
    </submittedName>
</protein>
<dbReference type="EMBL" id="CAEZTU010000014">
    <property type="protein sequence ID" value="CAB4574943.1"/>
    <property type="molecule type" value="Genomic_DNA"/>
</dbReference>
<dbReference type="InterPro" id="IPR011611">
    <property type="entry name" value="PfkB_dom"/>
</dbReference>
<reference evidence="5" key="1">
    <citation type="submission" date="2020-05" db="EMBL/GenBank/DDBJ databases">
        <authorList>
            <person name="Chiriac C."/>
            <person name="Salcher M."/>
            <person name="Ghai R."/>
            <person name="Kavagutti S V."/>
        </authorList>
    </citation>
    <scope>NUCLEOTIDE SEQUENCE</scope>
</reference>
<feature type="domain" description="Carbohydrate kinase PfkB" evidence="4">
    <location>
        <begin position="4"/>
        <end position="285"/>
    </location>
</feature>
<dbReference type="AlphaFoldDB" id="A0A6J6EKF7"/>
<evidence type="ECO:0000256" key="1">
    <source>
        <dbReference type="ARBA" id="ARBA00010688"/>
    </source>
</evidence>
<keyword evidence="3" id="KW-0418">Kinase</keyword>
<keyword evidence="2" id="KW-0808">Transferase</keyword>
<evidence type="ECO:0000313" key="5">
    <source>
        <dbReference type="EMBL" id="CAB4574943.1"/>
    </source>
</evidence>
<dbReference type="PANTHER" id="PTHR43320">
    <property type="entry name" value="SUGAR KINASE"/>
    <property type="match status" value="1"/>
</dbReference>
<organism evidence="5">
    <name type="scientific">freshwater metagenome</name>
    <dbReference type="NCBI Taxonomy" id="449393"/>
    <lineage>
        <taxon>unclassified sequences</taxon>
        <taxon>metagenomes</taxon>
        <taxon>ecological metagenomes</taxon>
    </lineage>
</organism>
<comment type="similarity">
    <text evidence="1">Belongs to the carbohydrate kinase PfkB family.</text>
</comment>
<evidence type="ECO:0000256" key="2">
    <source>
        <dbReference type="ARBA" id="ARBA00022679"/>
    </source>
</evidence>
<dbReference type="Gene3D" id="3.40.1190.20">
    <property type="match status" value="1"/>
</dbReference>
<dbReference type="Pfam" id="PF00294">
    <property type="entry name" value="PfkB"/>
    <property type="match status" value="1"/>
</dbReference>
<gene>
    <name evidence="5" type="ORF">UFOPK1740_00499</name>
</gene>
<dbReference type="GO" id="GO:0016301">
    <property type="term" value="F:kinase activity"/>
    <property type="evidence" value="ECO:0007669"/>
    <property type="project" value="UniProtKB-KW"/>
</dbReference>